<organism evidence="8 9">
    <name type="scientific">Nisaea acidiphila</name>
    <dbReference type="NCBI Taxonomy" id="1862145"/>
    <lineage>
        <taxon>Bacteria</taxon>
        <taxon>Pseudomonadati</taxon>
        <taxon>Pseudomonadota</taxon>
        <taxon>Alphaproteobacteria</taxon>
        <taxon>Rhodospirillales</taxon>
        <taxon>Thalassobaculaceae</taxon>
        <taxon>Nisaea</taxon>
    </lineage>
</organism>
<evidence type="ECO:0000256" key="2">
    <source>
        <dbReference type="ARBA" id="ARBA00022741"/>
    </source>
</evidence>
<dbReference type="SUPFAM" id="SSF50037">
    <property type="entry name" value="C-terminal domain of transcriptional repressors"/>
    <property type="match status" value="1"/>
</dbReference>
<keyword evidence="9" id="KW-1185">Reference proteome</keyword>
<keyword evidence="3" id="KW-0067">ATP-binding</keyword>
<dbReference type="InterPro" id="IPR008988">
    <property type="entry name" value="Transcriptional_repressor_C"/>
</dbReference>
<proteinExistence type="predicted"/>
<evidence type="ECO:0000256" key="3">
    <source>
        <dbReference type="ARBA" id="ARBA00022840"/>
    </source>
</evidence>
<accession>A0A9J7ARK6</accession>
<dbReference type="Gene3D" id="2.30.30.100">
    <property type="match status" value="1"/>
</dbReference>
<dbReference type="InterPro" id="IPR003142">
    <property type="entry name" value="BPL_C"/>
</dbReference>
<dbReference type="InterPro" id="IPR045864">
    <property type="entry name" value="aa-tRNA-synth_II/BPL/LPL"/>
</dbReference>
<dbReference type="KEGG" id="naci:NUH88_00785"/>
<evidence type="ECO:0000313" key="9">
    <source>
        <dbReference type="Proteomes" id="UP001060336"/>
    </source>
</evidence>
<keyword evidence="2" id="KW-0547">Nucleotide-binding</keyword>
<dbReference type="Pfam" id="PF02237">
    <property type="entry name" value="BPL_C"/>
    <property type="match status" value="1"/>
</dbReference>
<evidence type="ECO:0000256" key="1">
    <source>
        <dbReference type="ARBA" id="ARBA00022598"/>
    </source>
</evidence>
<dbReference type="EC" id="6.3.4.15" evidence="5"/>
<dbReference type="SUPFAM" id="SSF55681">
    <property type="entry name" value="Class II aaRS and biotin synthetases"/>
    <property type="match status" value="1"/>
</dbReference>
<feature type="domain" description="BPL/LPL catalytic" evidence="7">
    <location>
        <begin position="4"/>
        <end position="183"/>
    </location>
</feature>
<dbReference type="RefSeq" id="WP_257769358.1">
    <property type="nucleotide sequence ID" value="NZ_CP102480.1"/>
</dbReference>
<sequence>MNYERQSHGFRICSFDAVTSTSDEAGRLARDGAPDRTLVWARSQTVGRGRLGRPWHSPEGNLYTTAILDPGLPLARMQELSFVASLAVHDTVAQLLPAADLKLKWPNDVLLDGAKISGILTETQARDGGYIALLGVGINLAHAPEVARYRATALINHLVPPPTVEALLNLYVEALALRYDAWCSDGFGAIRDAWVARARWIGQTVSVENGADRKLGLYEGIDADGTMILRLGDGRLEKIAAGDVRLVEEN</sequence>
<dbReference type="InterPro" id="IPR004143">
    <property type="entry name" value="BPL_LPL_catalytic"/>
</dbReference>
<evidence type="ECO:0000256" key="5">
    <source>
        <dbReference type="ARBA" id="ARBA00024227"/>
    </source>
</evidence>
<dbReference type="CDD" id="cd16442">
    <property type="entry name" value="BPL"/>
    <property type="match status" value="1"/>
</dbReference>
<evidence type="ECO:0000259" key="7">
    <source>
        <dbReference type="PROSITE" id="PS51733"/>
    </source>
</evidence>
<dbReference type="Proteomes" id="UP001060336">
    <property type="component" value="Chromosome"/>
</dbReference>
<protein>
    <recommendedName>
        <fullName evidence="5">biotin--[biotin carboxyl-carrier protein] ligase</fullName>
        <ecNumber evidence="5">6.3.4.15</ecNumber>
    </recommendedName>
</protein>
<dbReference type="Gene3D" id="3.30.930.10">
    <property type="entry name" value="Bira Bifunctional Protein, Domain 2"/>
    <property type="match status" value="1"/>
</dbReference>
<dbReference type="AlphaFoldDB" id="A0A9J7ARK6"/>
<keyword evidence="4" id="KW-0092">Biotin</keyword>
<evidence type="ECO:0000313" key="8">
    <source>
        <dbReference type="EMBL" id="UUX50243.1"/>
    </source>
</evidence>
<evidence type="ECO:0000256" key="6">
    <source>
        <dbReference type="ARBA" id="ARBA00047846"/>
    </source>
</evidence>
<dbReference type="GO" id="GO:0004077">
    <property type="term" value="F:biotin--[biotin carboxyl-carrier protein] ligase activity"/>
    <property type="evidence" value="ECO:0007669"/>
    <property type="project" value="UniProtKB-EC"/>
</dbReference>
<dbReference type="PROSITE" id="PS51733">
    <property type="entry name" value="BPL_LPL_CATALYTIC"/>
    <property type="match status" value="1"/>
</dbReference>
<keyword evidence="1 8" id="KW-0436">Ligase</keyword>
<name>A0A9J7ARK6_9PROT</name>
<dbReference type="EMBL" id="CP102480">
    <property type="protein sequence ID" value="UUX50243.1"/>
    <property type="molecule type" value="Genomic_DNA"/>
</dbReference>
<gene>
    <name evidence="8" type="ORF">NUH88_00785</name>
</gene>
<evidence type="ECO:0000256" key="4">
    <source>
        <dbReference type="ARBA" id="ARBA00023267"/>
    </source>
</evidence>
<reference evidence="8" key="1">
    <citation type="submission" date="2022-08" db="EMBL/GenBank/DDBJ databases">
        <title>Nisaea acidiphila sp. nov., isolated from a marine algal debris and emended description of the genus Nisaea Urios et al. 2008.</title>
        <authorList>
            <person name="Kwon K."/>
        </authorList>
    </citation>
    <scope>NUCLEOTIDE SEQUENCE</scope>
    <source>
        <strain evidence="8">MEBiC11861</strain>
    </source>
</reference>
<dbReference type="PANTHER" id="PTHR12835">
    <property type="entry name" value="BIOTIN PROTEIN LIGASE"/>
    <property type="match status" value="1"/>
</dbReference>
<dbReference type="Pfam" id="PF03099">
    <property type="entry name" value="BPL_LplA_LipB"/>
    <property type="match status" value="1"/>
</dbReference>
<dbReference type="NCBIfam" id="TIGR00121">
    <property type="entry name" value="birA_ligase"/>
    <property type="match status" value="1"/>
</dbReference>
<dbReference type="PANTHER" id="PTHR12835:SF5">
    <property type="entry name" value="BIOTIN--PROTEIN LIGASE"/>
    <property type="match status" value="1"/>
</dbReference>
<dbReference type="GO" id="GO:0005737">
    <property type="term" value="C:cytoplasm"/>
    <property type="evidence" value="ECO:0007669"/>
    <property type="project" value="TreeGrafter"/>
</dbReference>
<dbReference type="InterPro" id="IPR004408">
    <property type="entry name" value="Biotin_CoA_COase_ligase"/>
</dbReference>
<dbReference type="GO" id="GO:0005524">
    <property type="term" value="F:ATP binding"/>
    <property type="evidence" value="ECO:0007669"/>
    <property type="project" value="UniProtKB-KW"/>
</dbReference>
<comment type="catalytic activity">
    <reaction evidence="6">
        <text>biotin + L-lysyl-[protein] + ATP = N(6)-biotinyl-L-lysyl-[protein] + AMP + diphosphate + H(+)</text>
        <dbReference type="Rhea" id="RHEA:11756"/>
        <dbReference type="Rhea" id="RHEA-COMP:9752"/>
        <dbReference type="Rhea" id="RHEA-COMP:10505"/>
        <dbReference type="ChEBI" id="CHEBI:15378"/>
        <dbReference type="ChEBI" id="CHEBI:29969"/>
        <dbReference type="ChEBI" id="CHEBI:30616"/>
        <dbReference type="ChEBI" id="CHEBI:33019"/>
        <dbReference type="ChEBI" id="CHEBI:57586"/>
        <dbReference type="ChEBI" id="CHEBI:83144"/>
        <dbReference type="ChEBI" id="CHEBI:456215"/>
        <dbReference type="EC" id="6.3.4.15"/>
    </reaction>
</comment>